<reference evidence="3" key="1">
    <citation type="submission" date="2025-08" db="UniProtKB">
        <authorList>
            <consortium name="RefSeq"/>
        </authorList>
    </citation>
    <scope>IDENTIFICATION</scope>
    <source>
        <tissue evidence="3">Total insect</tissue>
    </source>
</reference>
<dbReference type="RefSeq" id="XP_034242426.1">
    <property type="nucleotide sequence ID" value="XM_034386535.1"/>
</dbReference>
<keyword evidence="2" id="KW-1185">Reference proteome</keyword>
<feature type="chain" id="PRO_5028370366" evidence="1">
    <location>
        <begin position="31"/>
        <end position="142"/>
    </location>
</feature>
<protein>
    <submittedName>
        <fullName evidence="3">Uncharacterized protein LOC117645960</fullName>
    </submittedName>
</protein>
<dbReference type="AlphaFoldDB" id="A0A6P8YYS5"/>
<gene>
    <name evidence="3" type="primary">LOC117645960</name>
</gene>
<dbReference type="InParanoid" id="A0A6P8YYS5"/>
<organism evidence="3">
    <name type="scientific">Thrips palmi</name>
    <name type="common">Melon thrips</name>
    <dbReference type="NCBI Taxonomy" id="161013"/>
    <lineage>
        <taxon>Eukaryota</taxon>
        <taxon>Metazoa</taxon>
        <taxon>Ecdysozoa</taxon>
        <taxon>Arthropoda</taxon>
        <taxon>Hexapoda</taxon>
        <taxon>Insecta</taxon>
        <taxon>Pterygota</taxon>
        <taxon>Neoptera</taxon>
        <taxon>Paraneoptera</taxon>
        <taxon>Thysanoptera</taxon>
        <taxon>Terebrantia</taxon>
        <taxon>Thripoidea</taxon>
        <taxon>Thripidae</taxon>
        <taxon>Thrips</taxon>
    </lineage>
</organism>
<keyword evidence="1" id="KW-0732">Signal</keyword>
<proteinExistence type="predicted"/>
<accession>A0A6P8YYS5</accession>
<evidence type="ECO:0000313" key="2">
    <source>
        <dbReference type="Proteomes" id="UP000515158"/>
    </source>
</evidence>
<feature type="signal peptide" evidence="1">
    <location>
        <begin position="1"/>
        <end position="30"/>
    </location>
</feature>
<dbReference type="Proteomes" id="UP000515158">
    <property type="component" value="Unplaced"/>
</dbReference>
<dbReference type="GeneID" id="117645960"/>
<evidence type="ECO:0000256" key="1">
    <source>
        <dbReference type="SAM" id="SignalP"/>
    </source>
</evidence>
<sequence length="142" mass="14741">MACTTSWTQRAALLLPVLLLVLLVCDAASAAVVRGQRTHAANDEAYTGSLNALNPLALLVLRAMASDDAAAPAAVLDPMASNDDMAGLEAAVSSARASPSRAFTALAAAAPDGDMGDTAFLRTAKRQVRYHQCYFNPISCFG</sequence>
<dbReference type="OrthoDB" id="7340102at2759"/>
<name>A0A6P8YYS5_THRPL</name>
<dbReference type="KEGG" id="tpal:117645960"/>
<evidence type="ECO:0000313" key="3">
    <source>
        <dbReference type="RefSeq" id="XP_034242426.1"/>
    </source>
</evidence>